<protein>
    <recommendedName>
        <fullName evidence="4">SDR family oxidoreductase</fullName>
    </recommendedName>
</protein>
<dbReference type="InterPro" id="IPR002347">
    <property type="entry name" value="SDR_fam"/>
</dbReference>
<organism evidence="2 3">
    <name type="scientific">Streptomyces coeruleofuscus</name>
    <dbReference type="NCBI Taxonomy" id="66879"/>
    <lineage>
        <taxon>Bacteria</taxon>
        <taxon>Bacillati</taxon>
        <taxon>Actinomycetota</taxon>
        <taxon>Actinomycetes</taxon>
        <taxon>Kitasatosporales</taxon>
        <taxon>Streptomycetaceae</taxon>
        <taxon>Streptomyces</taxon>
    </lineage>
</organism>
<comment type="caution">
    <text evidence="2">The sequence shown here is derived from an EMBL/GenBank/DDBJ whole genome shotgun (WGS) entry which is preliminary data.</text>
</comment>
<accession>A0ABN3JE71</accession>
<feature type="region of interest" description="Disordered" evidence="1">
    <location>
        <begin position="83"/>
        <end position="115"/>
    </location>
</feature>
<evidence type="ECO:0000313" key="3">
    <source>
        <dbReference type="Proteomes" id="UP001499986"/>
    </source>
</evidence>
<sequence>MRRWPGFKTHATPSASTIDTPVQILLADAMQDSVGRVIEASFRRRYDPEATRREREGQIPLQRLATPEEIADAVLFLASSESSYITPGQRTPSTAATPPSSSGPRDFQRQMKDTP</sequence>
<name>A0ABN3JE71_9ACTN</name>
<dbReference type="InterPro" id="IPR036291">
    <property type="entry name" value="NAD(P)-bd_dom_sf"/>
</dbReference>
<evidence type="ECO:0000313" key="2">
    <source>
        <dbReference type="EMBL" id="GAA2428086.1"/>
    </source>
</evidence>
<feature type="compositionally biased region" description="Basic and acidic residues" evidence="1">
    <location>
        <begin position="106"/>
        <end position="115"/>
    </location>
</feature>
<dbReference type="RefSeq" id="WP_346139667.1">
    <property type="nucleotide sequence ID" value="NZ_BAAASE010000020.1"/>
</dbReference>
<reference evidence="2 3" key="1">
    <citation type="journal article" date="2019" name="Int. J. Syst. Evol. Microbiol.">
        <title>The Global Catalogue of Microorganisms (GCM) 10K type strain sequencing project: providing services to taxonomists for standard genome sequencing and annotation.</title>
        <authorList>
            <consortium name="The Broad Institute Genomics Platform"/>
            <consortium name="The Broad Institute Genome Sequencing Center for Infectious Disease"/>
            <person name="Wu L."/>
            <person name="Ma J."/>
        </authorList>
    </citation>
    <scope>NUCLEOTIDE SEQUENCE [LARGE SCALE GENOMIC DNA]</scope>
    <source>
        <strain evidence="2 3">JCM 4358</strain>
    </source>
</reference>
<gene>
    <name evidence="2" type="ORF">GCM10010255_83590</name>
</gene>
<feature type="compositionally biased region" description="Low complexity" evidence="1">
    <location>
        <begin position="91"/>
        <end position="102"/>
    </location>
</feature>
<proteinExistence type="predicted"/>
<dbReference type="Pfam" id="PF13561">
    <property type="entry name" value="adh_short_C2"/>
    <property type="match status" value="1"/>
</dbReference>
<evidence type="ECO:0000256" key="1">
    <source>
        <dbReference type="SAM" id="MobiDB-lite"/>
    </source>
</evidence>
<dbReference type="Proteomes" id="UP001499986">
    <property type="component" value="Unassembled WGS sequence"/>
</dbReference>
<keyword evidence="3" id="KW-1185">Reference proteome</keyword>
<dbReference type="Gene3D" id="3.40.50.720">
    <property type="entry name" value="NAD(P)-binding Rossmann-like Domain"/>
    <property type="match status" value="1"/>
</dbReference>
<dbReference type="EMBL" id="BAAASE010000020">
    <property type="protein sequence ID" value="GAA2428086.1"/>
    <property type="molecule type" value="Genomic_DNA"/>
</dbReference>
<dbReference type="SUPFAM" id="SSF51735">
    <property type="entry name" value="NAD(P)-binding Rossmann-fold domains"/>
    <property type="match status" value="1"/>
</dbReference>
<evidence type="ECO:0008006" key="4">
    <source>
        <dbReference type="Google" id="ProtNLM"/>
    </source>
</evidence>